<dbReference type="EMBL" id="CM035411">
    <property type="protein sequence ID" value="KAH7435996.1"/>
    <property type="molecule type" value="Genomic_DNA"/>
</dbReference>
<dbReference type="AlphaFoldDB" id="A0A8T2UQ44"/>
<organism evidence="1 2">
    <name type="scientific">Ceratopteris richardii</name>
    <name type="common">Triangle waterfern</name>
    <dbReference type="NCBI Taxonomy" id="49495"/>
    <lineage>
        <taxon>Eukaryota</taxon>
        <taxon>Viridiplantae</taxon>
        <taxon>Streptophyta</taxon>
        <taxon>Embryophyta</taxon>
        <taxon>Tracheophyta</taxon>
        <taxon>Polypodiopsida</taxon>
        <taxon>Polypodiidae</taxon>
        <taxon>Polypodiales</taxon>
        <taxon>Pteridineae</taxon>
        <taxon>Pteridaceae</taxon>
        <taxon>Parkerioideae</taxon>
        <taxon>Ceratopteris</taxon>
    </lineage>
</organism>
<dbReference type="Proteomes" id="UP000825935">
    <property type="component" value="Chromosome 6"/>
</dbReference>
<evidence type="ECO:0000313" key="2">
    <source>
        <dbReference type="Proteomes" id="UP000825935"/>
    </source>
</evidence>
<keyword evidence="2" id="KW-1185">Reference proteome</keyword>
<protein>
    <submittedName>
        <fullName evidence="1">Uncharacterized protein</fullName>
    </submittedName>
</protein>
<name>A0A8T2UQ44_CERRI</name>
<gene>
    <name evidence="1" type="ORF">KP509_06G088200</name>
</gene>
<proteinExistence type="predicted"/>
<evidence type="ECO:0000313" key="1">
    <source>
        <dbReference type="EMBL" id="KAH7435996.1"/>
    </source>
</evidence>
<sequence>MARVHDGEIRIGGVVVVSERERVKAMADRSYAYNRTEGLMDDGVVEHHTSYGRTPLLSVMDGNDGTLPLIHVEREERWSLLVLQRIPTRGERGERERERCSCRTYGGLLIACCRCSCRTYGGLLIACCRDRGRVRGLPLIHIERGERWSLRAL</sequence>
<reference evidence="1" key="1">
    <citation type="submission" date="2021-08" db="EMBL/GenBank/DDBJ databases">
        <title>WGS assembly of Ceratopteris richardii.</title>
        <authorList>
            <person name="Marchant D.B."/>
            <person name="Chen G."/>
            <person name="Jenkins J."/>
            <person name="Shu S."/>
            <person name="Leebens-Mack J."/>
            <person name="Grimwood J."/>
            <person name="Schmutz J."/>
            <person name="Soltis P."/>
            <person name="Soltis D."/>
            <person name="Chen Z.-H."/>
        </authorList>
    </citation>
    <scope>NUCLEOTIDE SEQUENCE</scope>
    <source>
        <strain evidence="1">Whitten #5841</strain>
        <tissue evidence="1">Leaf</tissue>
    </source>
</reference>
<comment type="caution">
    <text evidence="1">The sequence shown here is derived from an EMBL/GenBank/DDBJ whole genome shotgun (WGS) entry which is preliminary data.</text>
</comment>
<accession>A0A8T2UQ44</accession>